<dbReference type="EMBL" id="JSVC01000011">
    <property type="protein sequence ID" value="KIC94531.1"/>
    <property type="molecule type" value="Genomic_DNA"/>
</dbReference>
<dbReference type="OrthoDB" id="9785122at2"/>
<dbReference type="STRING" id="1349421.OI18_10435"/>
<keyword evidence="1" id="KW-0732">Signal</keyword>
<protein>
    <recommendedName>
        <fullName evidence="4">TonB C-terminal domain-containing protein</fullName>
    </recommendedName>
</protein>
<keyword evidence="3" id="KW-1185">Reference proteome</keyword>
<feature type="chain" id="PRO_5002134743" description="TonB C-terminal domain-containing protein" evidence="1">
    <location>
        <begin position="19"/>
        <end position="235"/>
    </location>
</feature>
<evidence type="ECO:0008006" key="4">
    <source>
        <dbReference type="Google" id="ProtNLM"/>
    </source>
</evidence>
<dbReference type="Proteomes" id="UP000031408">
    <property type="component" value="Unassembled WGS sequence"/>
</dbReference>
<gene>
    <name evidence="2" type="ORF">OI18_10435</name>
</gene>
<proteinExistence type="predicted"/>
<dbReference type="RefSeq" id="WP_039139703.1">
    <property type="nucleotide sequence ID" value="NZ_JSVC01000011.1"/>
</dbReference>
<sequence>MLRALLFILLAIPALVNAQRTITWNGMQVNALDKHGRKQGEWLFFDKQGNVQMQCRFQADKVEGPRVFYNGGDTVLVRFQPVDSLEHFIYYYKNQPVNGVFVQQGDNFRIEVDHIPAGFTDEDLRELKNWYAVKIDPVYMFATQPLIEYFSAAYYKSSTIPNMNHNFVITINASGKVTNVEWGEKDELWTANMERELFGMIYSMGRWQPFFDTWQTKEIKLTMSLGADLSSITAR</sequence>
<name>A0A0C1L4S0_9BACT</name>
<organism evidence="2 3">
    <name type="scientific">Flavihumibacter solisilvae</name>
    <dbReference type="NCBI Taxonomy" id="1349421"/>
    <lineage>
        <taxon>Bacteria</taxon>
        <taxon>Pseudomonadati</taxon>
        <taxon>Bacteroidota</taxon>
        <taxon>Chitinophagia</taxon>
        <taxon>Chitinophagales</taxon>
        <taxon>Chitinophagaceae</taxon>
        <taxon>Flavihumibacter</taxon>
    </lineage>
</organism>
<feature type="signal peptide" evidence="1">
    <location>
        <begin position="1"/>
        <end position="18"/>
    </location>
</feature>
<accession>A0A0C1L4S0</accession>
<dbReference type="SUPFAM" id="SSF82185">
    <property type="entry name" value="Histone H3 K4-specific methyltransferase SET7/9 N-terminal domain"/>
    <property type="match status" value="1"/>
</dbReference>
<reference evidence="2 3" key="1">
    <citation type="submission" date="2014-11" db="EMBL/GenBank/DDBJ databases">
        <title>Genome sequence of Flavihumibacter solisilvae 3-3.</title>
        <authorList>
            <person name="Zhou G."/>
            <person name="Li M."/>
            <person name="Wang G."/>
        </authorList>
    </citation>
    <scope>NUCLEOTIDE SEQUENCE [LARGE SCALE GENOMIC DNA]</scope>
    <source>
        <strain evidence="2 3">3-3</strain>
    </source>
</reference>
<evidence type="ECO:0000313" key="2">
    <source>
        <dbReference type="EMBL" id="KIC94531.1"/>
    </source>
</evidence>
<evidence type="ECO:0000313" key="3">
    <source>
        <dbReference type="Proteomes" id="UP000031408"/>
    </source>
</evidence>
<comment type="caution">
    <text evidence="2">The sequence shown here is derived from an EMBL/GenBank/DDBJ whole genome shotgun (WGS) entry which is preliminary data.</text>
</comment>
<evidence type="ECO:0000256" key="1">
    <source>
        <dbReference type="SAM" id="SignalP"/>
    </source>
</evidence>
<dbReference type="AlphaFoldDB" id="A0A0C1L4S0"/>